<dbReference type="PROSITE" id="PS00316">
    <property type="entry name" value="THAUMATIN_1"/>
    <property type="match status" value="1"/>
</dbReference>
<protein>
    <submittedName>
        <fullName evidence="5">Uncharacterized protein LOC104228449</fullName>
    </submittedName>
</protein>
<proteinExistence type="predicted"/>
<feature type="region of interest" description="Disordered" evidence="2">
    <location>
        <begin position="144"/>
        <end position="171"/>
    </location>
</feature>
<keyword evidence="4" id="KW-1185">Reference proteome</keyword>
<sequence length="196" mass="21488">MISFFTFLSVVAYQLFSTQAVTTIDIRNNCPFTVWAAAIPGGGRRLDYGGKWTLQPSNGPNGKRIWGRTNCNFDASGRGQCQTGDCNGVLECLAPPYWEKTEFTLKNRSSLSSSPTAQCLSSSHMMCYVESSLKCVPGFESTVKNEKSADETTRSNNRNSTGLQPAANGISSSDLEKWKEFLGSSKWLKRSPLSKA</sequence>
<accession>A0A1U7WY99</accession>
<name>A0A1U7WY99_NICSY</name>
<dbReference type="Proteomes" id="UP000189701">
    <property type="component" value="Unplaced"/>
</dbReference>
<dbReference type="SUPFAM" id="SSF49870">
    <property type="entry name" value="Osmotin, thaumatin-like protein"/>
    <property type="match status" value="1"/>
</dbReference>
<dbReference type="RefSeq" id="XP_009779215.1">
    <property type="nucleotide sequence ID" value="XM_009780913.1"/>
</dbReference>
<dbReference type="InterPro" id="IPR001938">
    <property type="entry name" value="Thaumatin"/>
</dbReference>
<feature type="compositionally biased region" description="Basic and acidic residues" evidence="2">
    <location>
        <begin position="144"/>
        <end position="153"/>
    </location>
</feature>
<organism evidence="4 5">
    <name type="scientific">Nicotiana sylvestris</name>
    <name type="common">Wood tobacco</name>
    <name type="synonym">South American tobacco</name>
    <dbReference type="NCBI Taxonomy" id="4096"/>
    <lineage>
        <taxon>Eukaryota</taxon>
        <taxon>Viridiplantae</taxon>
        <taxon>Streptophyta</taxon>
        <taxon>Embryophyta</taxon>
        <taxon>Tracheophyta</taxon>
        <taxon>Spermatophyta</taxon>
        <taxon>Magnoliopsida</taxon>
        <taxon>eudicotyledons</taxon>
        <taxon>Gunneridae</taxon>
        <taxon>Pentapetalae</taxon>
        <taxon>asterids</taxon>
        <taxon>lamiids</taxon>
        <taxon>Solanales</taxon>
        <taxon>Solanaceae</taxon>
        <taxon>Nicotianoideae</taxon>
        <taxon>Nicotianeae</taxon>
        <taxon>Nicotiana</taxon>
    </lineage>
</organism>
<evidence type="ECO:0000256" key="2">
    <source>
        <dbReference type="SAM" id="MobiDB-lite"/>
    </source>
</evidence>
<keyword evidence="1 3" id="KW-0732">Signal</keyword>
<evidence type="ECO:0000313" key="5">
    <source>
        <dbReference type="RefSeq" id="XP_009779215.1"/>
    </source>
</evidence>
<reference evidence="5" key="2">
    <citation type="submission" date="2025-08" db="UniProtKB">
        <authorList>
            <consortium name="RefSeq"/>
        </authorList>
    </citation>
    <scope>IDENTIFICATION</scope>
    <source>
        <tissue evidence="5">Leaf</tissue>
    </source>
</reference>
<evidence type="ECO:0000313" key="4">
    <source>
        <dbReference type="Proteomes" id="UP000189701"/>
    </source>
</evidence>
<evidence type="ECO:0000256" key="3">
    <source>
        <dbReference type="SAM" id="SignalP"/>
    </source>
</evidence>
<dbReference type="PANTHER" id="PTHR31048">
    <property type="entry name" value="OS03G0233200 PROTEIN"/>
    <property type="match status" value="1"/>
</dbReference>
<dbReference type="PROSITE" id="PS51367">
    <property type="entry name" value="THAUMATIN_2"/>
    <property type="match status" value="1"/>
</dbReference>
<dbReference type="Pfam" id="PF00314">
    <property type="entry name" value="Thaumatin"/>
    <property type="match status" value="1"/>
</dbReference>
<dbReference type="AlphaFoldDB" id="A0A1U7WY99"/>
<dbReference type="PRINTS" id="PR00347">
    <property type="entry name" value="THAUMATIN"/>
</dbReference>
<dbReference type="InterPro" id="IPR037176">
    <property type="entry name" value="Osmotin/thaumatin-like_sf"/>
</dbReference>
<dbReference type="SMART" id="SM00205">
    <property type="entry name" value="THN"/>
    <property type="match status" value="1"/>
</dbReference>
<feature type="signal peptide" evidence="3">
    <location>
        <begin position="1"/>
        <end position="20"/>
    </location>
</feature>
<feature type="chain" id="PRO_5010523408" evidence="3">
    <location>
        <begin position="21"/>
        <end position="196"/>
    </location>
</feature>
<feature type="compositionally biased region" description="Polar residues" evidence="2">
    <location>
        <begin position="154"/>
        <end position="171"/>
    </location>
</feature>
<gene>
    <name evidence="5" type="primary">LOC104228449</name>
</gene>
<reference evidence="4" key="1">
    <citation type="journal article" date="2013" name="Genome Biol.">
        <title>Reference genomes and transcriptomes of Nicotiana sylvestris and Nicotiana tomentosiformis.</title>
        <authorList>
            <person name="Sierro N."/>
            <person name="Battey J.N."/>
            <person name="Ouadi S."/>
            <person name="Bovet L."/>
            <person name="Goepfert S."/>
            <person name="Bakaher N."/>
            <person name="Peitsch M.C."/>
            <person name="Ivanov N.V."/>
        </authorList>
    </citation>
    <scope>NUCLEOTIDE SEQUENCE [LARGE SCALE GENOMIC DNA]</scope>
</reference>
<dbReference type="InterPro" id="IPR017949">
    <property type="entry name" value="Thaumatin_CS"/>
</dbReference>
<evidence type="ECO:0000256" key="1">
    <source>
        <dbReference type="ARBA" id="ARBA00022729"/>
    </source>
</evidence>
<dbReference type="Gene3D" id="2.60.110.10">
    <property type="entry name" value="Thaumatin"/>
    <property type="match status" value="1"/>
</dbReference>